<sequence length="68" mass="7315">MNTFNIPSGTIGVTLIFLVSFFSGCSQSTPKATTEKTISSAVALPKIDVGNTERYVRLEIAVTHDEPL</sequence>
<evidence type="ECO:0000313" key="2">
    <source>
        <dbReference type="Proteomes" id="UP000192756"/>
    </source>
</evidence>
<dbReference type="STRING" id="151894.SAMN04488524_3741"/>
<accession>A0A1W2DFF8</accession>
<dbReference type="EMBL" id="FWXT01000003">
    <property type="protein sequence ID" value="SMC96175.1"/>
    <property type="molecule type" value="Genomic_DNA"/>
</dbReference>
<dbReference type="Proteomes" id="UP000192756">
    <property type="component" value="Unassembled WGS sequence"/>
</dbReference>
<name>A0A1W2DFF8_9SPHI</name>
<reference evidence="2" key="1">
    <citation type="submission" date="2017-04" db="EMBL/GenBank/DDBJ databases">
        <authorList>
            <person name="Varghese N."/>
            <person name="Submissions S."/>
        </authorList>
    </citation>
    <scope>NUCLEOTIDE SEQUENCE [LARGE SCALE GENOMIC DNA]</scope>
    <source>
        <strain evidence="2">DSM 12126</strain>
    </source>
</reference>
<dbReference type="AlphaFoldDB" id="A0A1W2DFF8"/>
<evidence type="ECO:0000313" key="1">
    <source>
        <dbReference type="EMBL" id="SMC96175.1"/>
    </source>
</evidence>
<organism evidence="1 2">
    <name type="scientific">Pedobacter africanus</name>
    <dbReference type="NCBI Taxonomy" id="151894"/>
    <lineage>
        <taxon>Bacteria</taxon>
        <taxon>Pseudomonadati</taxon>
        <taxon>Bacteroidota</taxon>
        <taxon>Sphingobacteriia</taxon>
        <taxon>Sphingobacteriales</taxon>
        <taxon>Sphingobacteriaceae</taxon>
        <taxon>Pedobacter</taxon>
    </lineage>
</organism>
<keyword evidence="2" id="KW-1185">Reference proteome</keyword>
<gene>
    <name evidence="1" type="ORF">SAMN04488524_3741</name>
</gene>
<proteinExistence type="predicted"/>
<dbReference type="RefSeq" id="WP_084240524.1">
    <property type="nucleotide sequence ID" value="NZ_FWXT01000003.1"/>
</dbReference>
<protein>
    <submittedName>
        <fullName evidence="1">Uncharacterized protein</fullName>
    </submittedName>
</protein>